<feature type="transmembrane region" description="Helical" evidence="6">
    <location>
        <begin position="279"/>
        <end position="295"/>
    </location>
</feature>
<dbReference type="PANTHER" id="PTHR32322:SF2">
    <property type="entry name" value="EAMA DOMAIN-CONTAINING PROTEIN"/>
    <property type="match status" value="1"/>
</dbReference>
<evidence type="ECO:0000256" key="5">
    <source>
        <dbReference type="ARBA" id="ARBA00023136"/>
    </source>
</evidence>
<evidence type="ECO:0000259" key="7">
    <source>
        <dbReference type="Pfam" id="PF00892"/>
    </source>
</evidence>
<feature type="transmembrane region" description="Helical" evidence="6">
    <location>
        <begin position="255"/>
        <end position="273"/>
    </location>
</feature>
<evidence type="ECO:0000256" key="4">
    <source>
        <dbReference type="ARBA" id="ARBA00022989"/>
    </source>
</evidence>
<dbReference type="Proteomes" id="UP000886844">
    <property type="component" value="Unassembled WGS sequence"/>
</dbReference>
<feature type="transmembrane region" description="Helical" evidence="6">
    <location>
        <begin position="160"/>
        <end position="178"/>
    </location>
</feature>
<accession>A0A9D2CBZ4</accession>
<feature type="transmembrane region" description="Helical" evidence="6">
    <location>
        <begin position="190"/>
        <end position="210"/>
    </location>
</feature>
<dbReference type="SUPFAM" id="SSF103481">
    <property type="entry name" value="Multidrug resistance efflux transporter EmrE"/>
    <property type="match status" value="2"/>
</dbReference>
<dbReference type="InterPro" id="IPR000620">
    <property type="entry name" value="EamA_dom"/>
</dbReference>
<reference evidence="8" key="2">
    <citation type="submission" date="2021-04" db="EMBL/GenBank/DDBJ databases">
        <authorList>
            <person name="Gilroy R."/>
        </authorList>
    </citation>
    <scope>NUCLEOTIDE SEQUENCE</scope>
    <source>
        <strain evidence="8">5134</strain>
    </source>
</reference>
<proteinExistence type="inferred from homology"/>
<dbReference type="InterPro" id="IPR037185">
    <property type="entry name" value="EmrE-like"/>
</dbReference>
<feature type="transmembrane region" description="Helical" evidence="6">
    <location>
        <begin position="75"/>
        <end position="95"/>
    </location>
</feature>
<feature type="domain" description="EamA" evidence="7">
    <location>
        <begin position="159"/>
        <end position="295"/>
    </location>
</feature>
<reference evidence="8" key="1">
    <citation type="journal article" date="2021" name="PeerJ">
        <title>Extensive microbial diversity within the chicken gut microbiome revealed by metagenomics and culture.</title>
        <authorList>
            <person name="Gilroy R."/>
            <person name="Ravi A."/>
            <person name="Getino M."/>
            <person name="Pursley I."/>
            <person name="Horton D.L."/>
            <person name="Alikhan N.F."/>
            <person name="Baker D."/>
            <person name="Gharbi K."/>
            <person name="Hall N."/>
            <person name="Watson M."/>
            <person name="Adriaenssens E.M."/>
            <person name="Foster-Nyarko E."/>
            <person name="Jarju S."/>
            <person name="Secka A."/>
            <person name="Antonio M."/>
            <person name="Oren A."/>
            <person name="Chaudhuri R.R."/>
            <person name="La Ragione R."/>
            <person name="Hildebrand F."/>
            <person name="Pallen M.J."/>
        </authorList>
    </citation>
    <scope>NUCLEOTIDE SEQUENCE</scope>
    <source>
        <strain evidence="8">5134</strain>
    </source>
</reference>
<keyword evidence="5 6" id="KW-0472">Membrane</keyword>
<dbReference type="GO" id="GO:0016020">
    <property type="term" value="C:membrane"/>
    <property type="evidence" value="ECO:0007669"/>
    <property type="project" value="UniProtKB-SubCell"/>
</dbReference>
<comment type="subcellular location">
    <subcellularLocation>
        <location evidence="1">Membrane</location>
        <topology evidence="1">Multi-pass membrane protein</topology>
    </subcellularLocation>
</comment>
<feature type="transmembrane region" description="Helical" evidence="6">
    <location>
        <begin position="12"/>
        <end position="34"/>
    </location>
</feature>
<organism evidence="8 9">
    <name type="scientific">Candidatus Alistipes intestinigallinarum</name>
    <dbReference type="NCBI Taxonomy" id="2838440"/>
    <lineage>
        <taxon>Bacteria</taxon>
        <taxon>Pseudomonadati</taxon>
        <taxon>Bacteroidota</taxon>
        <taxon>Bacteroidia</taxon>
        <taxon>Bacteroidales</taxon>
        <taxon>Rikenellaceae</taxon>
        <taxon>Alistipes</taxon>
    </lineage>
</organism>
<keyword evidence="4 6" id="KW-1133">Transmembrane helix</keyword>
<feature type="domain" description="EamA" evidence="7">
    <location>
        <begin position="7"/>
        <end position="145"/>
    </location>
</feature>
<dbReference type="PANTHER" id="PTHR32322">
    <property type="entry name" value="INNER MEMBRANE TRANSPORTER"/>
    <property type="match status" value="1"/>
</dbReference>
<evidence type="ECO:0000256" key="1">
    <source>
        <dbReference type="ARBA" id="ARBA00004141"/>
    </source>
</evidence>
<dbReference type="EMBL" id="DXDA01000010">
    <property type="protein sequence ID" value="HIY68000.1"/>
    <property type="molecule type" value="Genomic_DNA"/>
</dbReference>
<protein>
    <submittedName>
        <fullName evidence="8">DMT family transporter</fullName>
    </submittedName>
</protein>
<feature type="transmembrane region" description="Helical" evidence="6">
    <location>
        <begin position="46"/>
        <end position="63"/>
    </location>
</feature>
<comment type="caution">
    <text evidence="8">The sequence shown here is derived from an EMBL/GenBank/DDBJ whole genome shotgun (WGS) entry which is preliminary data.</text>
</comment>
<feature type="transmembrane region" description="Helical" evidence="6">
    <location>
        <begin position="101"/>
        <end position="121"/>
    </location>
</feature>
<feature type="transmembrane region" description="Helical" evidence="6">
    <location>
        <begin position="222"/>
        <end position="243"/>
    </location>
</feature>
<evidence type="ECO:0000256" key="2">
    <source>
        <dbReference type="ARBA" id="ARBA00007362"/>
    </source>
</evidence>
<name>A0A9D2CBZ4_9BACT</name>
<evidence type="ECO:0000256" key="3">
    <source>
        <dbReference type="ARBA" id="ARBA00022692"/>
    </source>
</evidence>
<evidence type="ECO:0000256" key="6">
    <source>
        <dbReference type="SAM" id="Phobius"/>
    </source>
</evidence>
<sequence length="322" mass="34944">MDQGKLKGHAALWVANIIWGLNAPIGKSVLVSAANPGGVSPFAMSVYRMVGAALLFWGASLLLPRERVTRRDILLLFFASLFGIQLNQMLFLWGLSLTSPIDTSIIATIVPVLTMLLATLFLREPITWLKAGGVFLGCAGAVLLILVSQHGTGHTSSVKGDVLCIISAISYATYLTAFRDVIVRYSPVTVMKWMFLFAAIVAVGIYYRPLVEVDYAALTPRTWGGIAFVVVGATFISYLMVPIAQRYLRPTVVSMYNYVQPLVAVLFTVAIGLDTFGPTKGFAALCVFVGVWLVTKSKSRAQLEAEQAQKKAAEAEQSQKSK</sequence>
<dbReference type="Pfam" id="PF00892">
    <property type="entry name" value="EamA"/>
    <property type="match status" value="2"/>
</dbReference>
<dbReference type="AlphaFoldDB" id="A0A9D2CBZ4"/>
<keyword evidence="3 6" id="KW-0812">Transmembrane</keyword>
<evidence type="ECO:0000313" key="9">
    <source>
        <dbReference type="Proteomes" id="UP000886844"/>
    </source>
</evidence>
<dbReference type="InterPro" id="IPR050638">
    <property type="entry name" value="AA-Vitamin_Transporters"/>
</dbReference>
<feature type="transmembrane region" description="Helical" evidence="6">
    <location>
        <begin position="128"/>
        <end position="148"/>
    </location>
</feature>
<evidence type="ECO:0000313" key="8">
    <source>
        <dbReference type="EMBL" id="HIY68000.1"/>
    </source>
</evidence>
<gene>
    <name evidence="8" type="ORF">H9828_01125</name>
</gene>
<comment type="similarity">
    <text evidence="2">Belongs to the EamA transporter family.</text>
</comment>